<gene>
    <name evidence="1" type="ORF">KLDO_g1655</name>
</gene>
<protein>
    <submittedName>
        <fullName evidence="1">WGS project CCBQ000000000 data, contig 00009</fullName>
    </submittedName>
</protein>
<dbReference type="EMBL" id="CCBQ010000022">
    <property type="protein sequence ID" value="CDO93357.1"/>
    <property type="molecule type" value="Genomic_DNA"/>
</dbReference>
<accession>A0A0A8L585</accession>
<dbReference type="Proteomes" id="UP000031516">
    <property type="component" value="Unassembled WGS sequence"/>
</dbReference>
<evidence type="ECO:0000313" key="2">
    <source>
        <dbReference type="Proteomes" id="UP000031516"/>
    </source>
</evidence>
<keyword evidence="2" id="KW-1185">Reference proteome</keyword>
<dbReference type="OrthoDB" id="2122308at2759"/>
<comment type="caution">
    <text evidence="1">The sequence shown here is derived from an EMBL/GenBank/DDBJ whole genome shotgun (WGS) entry which is preliminary data.</text>
</comment>
<sequence>MARTNKWTVRESKADSHYFTHNGHFGSSPNAVKKQGYGKGNWGKAGDEIEDLIDLGEVKPVYNKQRRGSNSQSR</sequence>
<reference evidence="1 2" key="1">
    <citation type="submission" date="2014-03" db="EMBL/GenBank/DDBJ databases">
        <title>The genome of Kluyveromyces dobzhanskii.</title>
        <authorList>
            <person name="Nystedt B."/>
            <person name="Astrom S."/>
        </authorList>
    </citation>
    <scope>NUCLEOTIDE SEQUENCE [LARGE SCALE GENOMIC DNA]</scope>
    <source>
        <strain evidence="1 2">CBS 2104</strain>
    </source>
</reference>
<proteinExistence type="predicted"/>
<evidence type="ECO:0000313" key="1">
    <source>
        <dbReference type="EMBL" id="CDO93357.1"/>
    </source>
</evidence>
<name>A0A0A8L585_9SACH</name>
<dbReference type="AlphaFoldDB" id="A0A0A8L585"/>
<organism evidence="1 2">
    <name type="scientific">Kluyveromyces dobzhanskii CBS 2104</name>
    <dbReference type="NCBI Taxonomy" id="1427455"/>
    <lineage>
        <taxon>Eukaryota</taxon>
        <taxon>Fungi</taxon>
        <taxon>Dikarya</taxon>
        <taxon>Ascomycota</taxon>
        <taxon>Saccharomycotina</taxon>
        <taxon>Saccharomycetes</taxon>
        <taxon>Saccharomycetales</taxon>
        <taxon>Saccharomycetaceae</taxon>
        <taxon>Kluyveromyces</taxon>
    </lineage>
</organism>